<dbReference type="InterPro" id="IPR037293">
    <property type="entry name" value="Gal_Oxidase_central_sf"/>
</dbReference>
<feature type="transmembrane region" description="Helical" evidence="2">
    <location>
        <begin position="467"/>
        <end position="491"/>
    </location>
</feature>
<feature type="compositionally biased region" description="Basic and acidic residues" evidence="1">
    <location>
        <begin position="981"/>
        <end position="1011"/>
    </location>
</feature>
<dbReference type="Gene3D" id="2.130.10.80">
    <property type="entry name" value="Galactose oxidase/kelch, beta-propeller"/>
    <property type="match status" value="1"/>
</dbReference>
<keyword evidence="2" id="KW-1133">Transmembrane helix</keyword>
<feature type="chain" id="PRO_5040490254" description="Galactose oxidase" evidence="3">
    <location>
        <begin position="38"/>
        <end position="1181"/>
    </location>
</feature>
<evidence type="ECO:0000256" key="1">
    <source>
        <dbReference type="SAM" id="MobiDB-lite"/>
    </source>
</evidence>
<accession>A0A9P9AR58</accession>
<dbReference type="OrthoDB" id="205993at2759"/>
<feature type="region of interest" description="Disordered" evidence="1">
    <location>
        <begin position="563"/>
        <end position="601"/>
    </location>
</feature>
<feature type="compositionally biased region" description="Basic and acidic residues" evidence="1">
    <location>
        <begin position="827"/>
        <end position="839"/>
    </location>
</feature>
<keyword evidence="2" id="KW-0812">Transmembrane</keyword>
<feature type="region of interest" description="Disordered" evidence="1">
    <location>
        <begin position="862"/>
        <end position="890"/>
    </location>
</feature>
<name>A0A9P9AR58_9HYPO</name>
<feature type="region of interest" description="Disordered" evidence="1">
    <location>
        <begin position="624"/>
        <end position="671"/>
    </location>
</feature>
<evidence type="ECO:0000313" key="4">
    <source>
        <dbReference type="EMBL" id="KAH6890606.1"/>
    </source>
</evidence>
<feature type="region of interest" description="Disordered" evidence="1">
    <location>
        <begin position="442"/>
        <end position="462"/>
    </location>
</feature>
<evidence type="ECO:0000256" key="3">
    <source>
        <dbReference type="SAM" id="SignalP"/>
    </source>
</evidence>
<feature type="compositionally biased region" description="Polar residues" evidence="1">
    <location>
        <begin position="591"/>
        <end position="601"/>
    </location>
</feature>
<feature type="compositionally biased region" description="Basic and acidic residues" evidence="1">
    <location>
        <begin position="955"/>
        <end position="973"/>
    </location>
</feature>
<dbReference type="SUPFAM" id="SSF50965">
    <property type="entry name" value="Galactose oxidase, central domain"/>
    <property type="match status" value="1"/>
</dbReference>
<proteinExistence type="predicted"/>
<evidence type="ECO:0000313" key="5">
    <source>
        <dbReference type="Proteomes" id="UP000777438"/>
    </source>
</evidence>
<evidence type="ECO:0000256" key="2">
    <source>
        <dbReference type="SAM" id="Phobius"/>
    </source>
</evidence>
<dbReference type="InterPro" id="IPR011043">
    <property type="entry name" value="Gal_Oxase/kelch_b-propeller"/>
</dbReference>
<keyword evidence="5" id="KW-1185">Reference proteome</keyword>
<feature type="region of interest" description="Disordered" evidence="1">
    <location>
        <begin position="1162"/>
        <end position="1181"/>
    </location>
</feature>
<protein>
    <recommendedName>
        <fullName evidence="6">Galactose oxidase</fullName>
    </recommendedName>
</protein>
<comment type="caution">
    <text evidence="4">The sequence shown here is derived from an EMBL/GenBank/DDBJ whole genome shotgun (WGS) entry which is preliminary data.</text>
</comment>
<keyword evidence="3" id="KW-0732">Signal</keyword>
<reference evidence="4 5" key="1">
    <citation type="journal article" date="2021" name="Nat. Commun.">
        <title>Genetic determinants of endophytism in the Arabidopsis root mycobiome.</title>
        <authorList>
            <person name="Mesny F."/>
            <person name="Miyauchi S."/>
            <person name="Thiergart T."/>
            <person name="Pickel B."/>
            <person name="Atanasova L."/>
            <person name="Karlsson M."/>
            <person name="Huettel B."/>
            <person name="Barry K.W."/>
            <person name="Haridas S."/>
            <person name="Chen C."/>
            <person name="Bauer D."/>
            <person name="Andreopoulos W."/>
            <person name="Pangilinan J."/>
            <person name="LaButti K."/>
            <person name="Riley R."/>
            <person name="Lipzen A."/>
            <person name="Clum A."/>
            <person name="Drula E."/>
            <person name="Henrissat B."/>
            <person name="Kohler A."/>
            <person name="Grigoriev I.V."/>
            <person name="Martin F.M."/>
            <person name="Hacquard S."/>
        </authorList>
    </citation>
    <scope>NUCLEOTIDE SEQUENCE [LARGE SCALE GENOMIC DNA]</scope>
    <source>
        <strain evidence="4 5">MPI-CAGE-CH-0241</strain>
    </source>
</reference>
<feature type="region of interest" description="Disordered" evidence="1">
    <location>
        <begin position="688"/>
        <end position="850"/>
    </location>
</feature>
<feature type="signal peptide" evidence="3">
    <location>
        <begin position="1"/>
        <end position="37"/>
    </location>
</feature>
<feature type="compositionally biased region" description="Low complexity" evidence="1">
    <location>
        <begin position="721"/>
        <end position="750"/>
    </location>
</feature>
<feature type="compositionally biased region" description="Polar residues" evidence="1">
    <location>
        <begin position="626"/>
        <end position="642"/>
    </location>
</feature>
<dbReference type="EMBL" id="JAGPYM010000009">
    <property type="protein sequence ID" value="KAH6890606.1"/>
    <property type="molecule type" value="Genomic_DNA"/>
</dbReference>
<keyword evidence="2" id="KW-0472">Membrane</keyword>
<feature type="region of interest" description="Disordered" evidence="1">
    <location>
        <begin position="916"/>
        <end position="1107"/>
    </location>
</feature>
<sequence length="1181" mass="128733">MTSQAGSSSSRHTRRASSILTTAAATLFLAASPLASAHSFPYVPTQLLLPGPTCAESTTPCEGGDLVYIFRQTDAGDVQFRSLNYSSGVTQSPTFESPTDGELPFLKDESDTTAFGVARTPNGTLLVYSGDCETGSSHVWSYSASDNNGWTQRGLNRKGSGNRAPNFLGGTIAFSLNLAPDMDQPTIYTYGGMCSSPTDNTTTWQGDANYTKTMLNVAPDSNDADTDFVASLASTDGPRTPIAGFTLTELTPSMTNKSGVVTQQASWVLLGGHSETAFINMSTAAVWNLPAQSWSYVDIQAPSTSIKTELAASKRSSKQRRRRATIDNVYSRSGHTATLSEDGMSIIILGGWVGDVETPAEPQLAILEMSEAYSGWQWSIPQKQPSMSIYGHGAAVLPGNVMMVYGGWEMSSSSSSKAKRQISTSTRFFNLTSNTWASSYKNPNVNSEISDDGNAPKQDGQPNSKRLGLGLGLGFGLAVLIAICIAVFCWYRKYQRRRQNRDQAVRALSQDANHFLPDHDEMMERDDEHWDGAAWTGSGQDPYQAGERSLGYESLRTTRGGAFGGPLPGLHIPRKPVVPRQSTRGYAPTGTRPTSFVSAPNQIHPIYEDDEEESYHQQARIKEDVQTPTSDAPSDPFQTPVANNPPPILFASGGRGSATPSPEGPRHDPEVQDWVSDVDAADAMLARMNSRGGQGRGSPTRRNSSRATAYRDDESRSGSNLSESARSAAESLKATSKRGTLPGPLLLAGGVDHPKPGSSSSSSYNTARSSFGALRAEGPSLLLGNDNGAYFEDEPPQPSSPSKSKPRRGWLGSLRRVFSNSSTPTSSHEDMSQIRRSFDQEPYAGDYEPGLVGLHGELLRRKQGRQGWEQDGEGAGLTAAAGVNRSPESDWDIERAVEQRLVQVMFTVPRERLRVVNGDADGSDPDEEVPVLQPQSAVLVDPETETNAGSSINEKILERDELRVKDDEKMDEKPDVEDAIVDEKLKEIEKELQRDQEDDEKRMSRFEEKQPEQPPRAQQDLLEKPPLQPQPQPLQSLESPQPLQPPQPLHLHPIHPLFHHHQVRPSLSASPSPPPLASASHSRSHSRSQSRHTRNRSRQLSTDTGNLSFAQHLELPYLERHLTHETDDSMGRRSSAGVVMEAQAMSLSREKPRTRVLAMVDSFESLSREGSPSPSPTRERP</sequence>
<feature type="compositionally biased region" description="Basic residues" evidence="1">
    <location>
        <begin position="1082"/>
        <end position="1097"/>
    </location>
</feature>
<gene>
    <name evidence="4" type="ORF">B0T10DRAFT_403460</name>
</gene>
<organism evidence="4 5">
    <name type="scientific">Thelonectria olida</name>
    <dbReference type="NCBI Taxonomy" id="1576542"/>
    <lineage>
        <taxon>Eukaryota</taxon>
        <taxon>Fungi</taxon>
        <taxon>Dikarya</taxon>
        <taxon>Ascomycota</taxon>
        <taxon>Pezizomycotina</taxon>
        <taxon>Sordariomycetes</taxon>
        <taxon>Hypocreomycetidae</taxon>
        <taxon>Hypocreales</taxon>
        <taxon>Nectriaceae</taxon>
        <taxon>Thelonectria</taxon>
    </lineage>
</organism>
<dbReference type="AlphaFoldDB" id="A0A9P9AR58"/>
<dbReference type="Proteomes" id="UP000777438">
    <property type="component" value="Unassembled WGS sequence"/>
</dbReference>
<evidence type="ECO:0008006" key="6">
    <source>
        <dbReference type="Google" id="ProtNLM"/>
    </source>
</evidence>